<protein>
    <submittedName>
        <fullName evidence="2">Divalent cation transporter</fullName>
    </submittedName>
</protein>
<feature type="transmembrane region" description="Helical" evidence="1">
    <location>
        <begin position="367"/>
        <end position="387"/>
    </location>
</feature>
<feature type="transmembrane region" description="Helical" evidence="1">
    <location>
        <begin position="7"/>
        <end position="28"/>
    </location>
</feature>
<proteinExistence type="predicted"/>
<reference evidence="2 3" key="2">
    <citation type="submission" date="2018-04" db="EMBL/GenBank/DDBJ databases">
        <title>Transcriptomics of ammonia oxidizing archaea.</title>
        <authorList>
            <person name="Carini P."/>
        </authorList>
    </citation>
    <scope>NUCLEOTIDE SEQUENCE [LARGE SCALE GENOMIC DNA]</scope>
    <source>
        <strain evidence="2 3">U25</strain>
    </source>
</reference>
<dbReference type="GeneID" id="24816161"/>
<keyword evidence="1" id="KW-0812">Transmembrane</keyword>
<name>A0A2R6TA38_9ARCH</name>
<evidence type="ECO:0000256" key="1">
    <source>
        <dbReference type="SAM" id="Phobius"/>
    </source>
</evidence>
<feature type="transmembrane region" description="Helical" evidence="1">
    <location>
        <begin position="306"/>
        <end position="328"/>
    </location>
</feature>
<gene>
    <name evidence="2" type="ORF">A7X95_06380</name>
</gene>
<feature type="transmembrane region" description="Helical" evidence="1">
    <location>
        <begin position="240"/>
        <end position="257"/>
    </location>
</feature>
<feature type="transmembrane region" description="Helical" evidence="1">
    <location>
        <begin position="263"/>
        <end position="285"/>
    </location>
</feature>
<keyword evidence="1" id="KW-1133">Transmembrane helix</keyword>
<sequence>MMTSSKPVLAISAIAPIVLLAIMIVFLLGPASTFLQFGVVLPEVSIEKIEFIENEIQATVRNTGPIDVDVVLADVNDRIQPAAIEPDTSLKRFETALVRIPFDWNEGQPYEVGVTISDGTRFAKGIDAAFHALEPNMGLFVFLGMIGFLIGVVPIMIGLLWYPFIKKLGKSTFNFFLAFTMGLLVFLGIDAVIEATEISENHLSSIFNGELLIATVVILSFLALYGIGKQLTKKTEFSKLSQGLAMSLMIAIGIGFHNLGEGLAVGAAIALGEVALSTFLIIGFATHNTTEGLAIAAPLTKSKAKIFKMIGLGLIAGVPAIFGCWIGGFSFSPLFTLIFLAIGAGAIFQVVLSIFQYMKEKSDILSNTSLFAGVSVGLIVMYLTSVII</sequence>
<reference evidence="3" key="1">
    <citation type="submission" date="2016-05" db="EMBL/GenBank/DDBJ databases">
        <authorList>
            <person name="Dupont C."/>
            <person name="Santoro A."/>
        </authorList>
    </citation>
    <scope>NUCLEOTIDE SEQUENCE [LARGE SCALE GENOMIC DNA]</scope>
    <source>
        <strain evidence="3">U25</strain>
    </source>
</reference>
<feature type="transmembrane region" description="Helical" evidence="1">
    <location>
        <begin position="334"/>
        <end position="355"/>
    </location>
</feature>
<feature type="transmembrane region" description="Helical" evidence="1">
    <location>
        <begin position="205"/>
        <end position="228"/>
    </location>
</feature>
<dbReference type="RefSeq" id="WP_048104560.1">
    <property type="nucleotide sequence ID" value="NZ_CP007026.1"/>
</dbReference>
<dbReference type="Proteomes" id="UP000241022">
    <property type="component" value="Unassembled WGS sequence"/>
</dbReference>
<feature type="transmembrane region" description="Helical" evidence="1">
    <location>
        <begin position="173"/>
        <end position="193"/>
    </location>
</feature>
<accession>A0A2R6TA38</accession>
<dbReference type="OrthoDB" id="11839at2157"/>
<evidence type="ECO:0000313" key="2">
    <source>
        <dbReference type="EMBL" id="PTL87507.1"/>
    </source>
</evidence>
<keyword evidence="1" id="KW-0472">Membrane</keyword>
<organism evidence="2 3">
    <name type="scientific">Candidatus Nitrosopelagicus brevis</name>
    <dbReference type="NCBI Taxonomy" id="1410606"/>
    <lineage>
        <taxon>Archaea</taxon>
        <taxon>Nitrososphaerota</taxon>
    </lineage>
</organism>
<dbReference type="AlphaFoldDB" id="A0A2R6TA38"/>
<comment type="caution">
    <text evidence="2">The sequence shown here is derived from an EMBL/GenBank/DDBJ whole genome shotgun (WGS) entry which is preliminary data.</text>
</comment>
<feature type="transmembrane region" description="Helical" evidence="1">
    <location>
        <begin position="139"/>
        <end position="161"/>
    </location>
</feature>
<keyword evidence="3" id="KW-1185">Reference proteome</keyword>
<evidence type="ECO:0000313" key="3">
    <source>
        <dbReference type="Proteomes" id="UP000241022"/>
    </source>
</evidence>
<dbReference type="EMBL" id="LXWN01000002">
    <property type="protein sequence ID" value="PTL87507.1"/>
    <property type="molecule type" value="Genomic_DNA"/>
</dbReference>